<feature type="transmembrane region" description="Helical" evidence="1">
    <location>
        <begin position="12"/>
        <end position="33"/>
    </location>
</feature>
<gene>
    <name evidence="2" type="ORF">Epro_0126</name>
</gene>
<evidence type="ECO:0000256" key="1">
    <source>
        <dbReference type="SAM" id="Phobius"/>
    </source>
</evidence>
<keyword evidence="1" id="KW-0472">Membrane</keyword>
<dbReference type="Proteomes" id="UP000035337">
    <property type="component" value="Chromosome"/>
</dbReference>
<name>A0A0G3WI03_9BACT</name>
<sequence>MPAQTGSSYASFILGVILIIANYPLGWVGLVWLSHFASKTGKKIYYFYAAFVYAVSWALLFAGIYLCGKEYAAALFREYHTYIIAGTVIFITAIVALNLFFYKKGLKNQSKHSIDKKA</sequence>
<dbReference type="AlphaFoldDB" id="A0A0G3WI03"/>
<evidence type="ECO:0000313" key="2">
    <source>
        <dbReference type="EMBL" id="AKL97505.1"/>
    </source>
</evidence>
<proteinExistence type="predicted"/>
<accession>A0A0G3WI03</accession>
<feature type="transmembrane region" description="Helical" evidence="1">
    <location>
        <begin position="79"/>
        <end position="102"/>
    </location>
</feature>
<keyword evidence="1" id="KW-0812">Transmembrane</keyword>
<keyword evidence="1" id="KW-1133">Transmembrane helix</keyword>
<feature type="transmembrane region" description="Helical" evidence="1">
    <location>
        <begin position="45"/>
        <end position="67"/>
    </location>
</feature>
<reference evidence="2 3" key="1">
    <citation type="submission" date="2014-09" db="EMBL/GenBank/DDBJ databases">
        <title>Complete genome sequence of Endomicrobium proavitum.</title>
        <authorList>
            <person name="Zheng H."/>
        </authorList>
    </citation>
    <scope>NUCLEOTIDE SEQUENCE [LARGE SCALE GENOMIC DNA]</scope>
    <source>
        <strain evidence="2 3">Rsa215</strain>
    </source>
</reference>
<dbReference type="STRING" id="1408281.Epro_0126"/>
<evidence type="ECO:0000313" key="3">
    <source>
        <dbReference type="Proteomes" id="UP000035337"/>
    </source>
</evidence>
<dbReference type="RefSeq" id="WP_052569648.1">
    <property type="nucleotide sequence ID" value="NZ_CP009498.1"/>
</dbReference>
<protein>
    <submittedName>
        <fullName evidence="2">Uncharacterized protein</fullName>
    </submittedName>
</protein>
<keyword evidence="3" id="KW-1185">Reference proteome</keyword>
<dbReference type="KEGG" id="epo:Epro_0126"/>
<dbReference type="EMBL" id="CP009498">
    <property type="protein sequence ID" value="AKL97505.1"/>
    <property type="molecule type" value="Genomic_DNA"/>
</dbReference>
<organism evidence="2 3">
    <name type="scientific">Endomicrobium proavitum</name>
    <dbReference type="NCBI Taxonomy" id="1408281"/>
    <lineage>
        <taxon>Bacteria</taxon>
        <taxon>Pseudomonadati</taxon>
        <taxon>Elusimicrobiota</taxon>
        <taxon>Endomicrobiia</taxon>
        <taxon>Endomicrobiales</taxon>
        <taxon>Endomicrobiaceae</taxon>
        <taxon>Endomicrobium</taxon>
    </lineage>
</organism>